<name>A0A369ACF8_9FLAO</name>
<keyword evidence="8" id="KW-1185">Reference proteome</keyword>
<feature type="transmembrane region" description="Helical" evidence="5">
    <location>
        <begin position="78"/>
        <end position="100"/>
    </location>
</feature>
<dbReference type="EMBL" id="QPJS01000001">
    <property type="protein sequence ID" value="RCX05104.1"/>
    <property type="molecule type" value="Genomic_DNA"/>
</dbReference>
<feature type="transmembrane region" description="Helical" evidence="5">
    <location>
        <begin position="149"/>
        <end position="169"/>
    </location>
</feature>
<keyword evidence="4 5" id="KW-0472">Membrane</keyword>
<feature type="transmembrane region" description="Helical" evidence="5">
    <location>
        <begin position="48"/>
        <end position="71"/>
    </location>
</feature>
<dbReference type="RefSeq" id="WP_114365644.1">
    <property type="nucleotide sequence ID" value="NZ_BHZF01000001.1"/>
</dbReference>
<evidence type="ECO:0000313" key="8">
    <source>
        <dbReference type="Proteomes" id="UP000253517"/>
    </source>
</evidence>
<evidence type="ECO:0000256" key="1">
    <source>
        <dbReference type="ARBA" id="ARBA00004141"/>
    </source>
</evidence>
<dbReference type="InterPro" id="IPR009908">
    <property type="entry name" value="Methylamine_util_MauE"/>
</dbReference>
<dbReference type="Pfam" id="PF07291">
    <property type="entry name" value="MauE"/>
    <property type="match status" value="1"/>
</dbReference>
<evidence type="ECO:0000256" key="3">
    <source>
        <dbReference type="ARBA" id="ARBA00022989"/>
    </source>
</evidence>
<sequence>MKPLVTTARILVGALFIFSGLVKLNDPMGFGFKLEDYFAADVLNLPFLTPYALGLAIFIVTIEIVLGVMLLIGLKVRFTLYALLAMIVFFTFLTFYSAYYNKVTDCGCFGDAIPLTPWQSFTKDVILLVLIVFLIVYRHLIQPIASSAVLISITAASALISLFTARHVLRHLPFIDFRPYAVGKSIVEGMKTAEELGLESPKYLTIYTLRHSDGKIVEVNSDDYIAERWWEKEDWEIVTDKTRSVKVKDGYEPPIHDFKLMLGDMDITDEVLSADKVLLVVMYDIHKSDFRNFTRINQLAEYAESKGAKVFGLTGSSSTDFEPIRHEVQAAFPWATCDMTTLKTMVRSNPGLMVLERGTVKAMFSHWDTPSPQKAENMGLF</sequence>
<organism evidence="7 8">
    <name type="scientific">Schleiferia thermophila</name>
    <dbReference type="NCBI Taxonomy" id="884107"/>
    <lineage>
        <taxon>Bacteria</taxon>
        <taxon>Pseudomonadati</taxon>
        <taxon>Bacteroidota</taxon>
        <taxon>Flavobacteriia</taxon>
        <taxon>Flavobacteriales</taxon>
        <taxon>Schleiferiaceae</taxon>
        <taxon>Schleiferia</taxon>
    </lineage>
</organism>
<evidence type="ECO:0000313" key="7">
    <source>
        <dbReference type="EMBL" id="RCX05104.1"/>
    </source>
</evidence>
<dbReference type="GO" id="GO:0030416">
    <property type="term" value="P:methylamine metabolic process"/>
    <property type="evidence" value="ECO:0007669"/>
    <property type="project" value="InterPro"/>
</dbReference>
<evidence type="ECO:0000256" key="5">
    <source>
        <dbReference type="SAM" id="Phobius"/>
    </source>
</evidence>
<dbReference type="NCBIfam" id="NF045576">
    <property type="entry name" value="BT_3928_fam"/>
    <property type="match status" value="1"/>
</dbReference>
<feature type="transmembrane region" description="Helical" evidence="5">
    <location>
        <begin position="120"/>
        <end position="137"/>
    </location>
</feature>
<reference evidence="7 8" key="1">
    <citation type="submission" date="2018-07" db="EMBL/GenBank/DDBJ databases">
        <title>Genomic Encyclopedia of Type Strains, Phase IV (KMG-IV): sequencing the most valuable type-strain genomes for metagenomic binning, comparative biology and taxonomic classification.</title>
        <authorList>
            <person name="Goeker M."/>
        </authorList>
    </citation>
    <scope>NUCLEOTIDE SEQUENCE [LARGE SCALE GENOMIC DNA]</scope>
    <source>
        <strain evidence="7 8">DSM 21410</strain>
    </source>
</reference>
<evidence type="ECO:0000256" key="4">
    <source>
        <dbReference type="ARBA" id="ARBA00023136"/>
    </source>
</evidence>
<dbReference type="AlphaFoldDB" id="A0A369ACF8"/>
<dbReference type="GO" id="GO:0016020">
    <property type="term" value="C:membrane"/>
    <property type="evidence" value="ECO:0007669"/>
    <property type="project" value="UniProtKB-SubCell"/>
</dbReference>
<gene>
    <name evidence="7" type="ORF">DES35_101384</name>
</gene>
<comment type="subcellular location">
    <subcellularLocation>
        <location evidence="1">Membrane</location>
        <topology evidence="1">Multi-pass membrane protein</topology>
    </subcellularLocation>
</comment>
<keyword evidence="3 5" id="KW-1133">Transmembrane helix</keyword>
<dbReference type="Proteomes" id="UP000253517">
    <property type="component" value="Unassembled WGS sequence"/>
</dbReference>
<protein>
    <submittedName>
        <fullName evidence="7">Putative membrane protein YphA (DoxX/SURF4 family)</fullName>
    </submittedName>
</protein>
<accession>A0A369ACF8</accession>
<evidence type="ECO:0000256" key="2">
    <source>
        <dbReference type="ARBA" id="ARBA00022692"/>
    </source>
</evidence>
<proteinExistence type="predicted"/>
<feature type="domain" description="Methylamine utilisation protein MauE" evidence="6">
    <location>
        <begin position="1"/>
        <end position="135"/>
    </location>
</feature>
<keyword evidence="2 5" id="KW-0812">Transmembrane</keyword>
<evidence type="ECO:0000259" key="6">
    <source>
        <dbReference type="Pfam" id="PF07291"/>
    </source>
</evidence>
<comment type="caution">
    <text evidence="7">The sequence shown here is derived from an EMBL/GenBank/DDBJ whole genome shotgun (WGS) entry which is preliminary data.</text>
</comment>